<proteinExistence type="predicted"/>
<protein>
    <submittedName>
        <fullName evidence="1">Cellulose biosynthesis protein BcsO</fullName>
    </submittedName>
</protein>
<gene>
    <name evidence="1" type="primary">bcsO</name>
    <name evidence="1" type="ORF">EF878_00690</name>
</gene>
<dbReference type="OrthoDB" id="6434633at2"/>
<dbReference type="RefSeq" id="WP_123251853.1">
    <property type="nucleotide sequence ID" value="NZ_RJLR01000004.1"/>
</dbReference>
<name>A0A3N0GBS4_9GAMM</name>
<reference evidence="1 2" key="1">
    <citation type="submission" date="2018-11" db="EMBL/GenBank/DDBJ databases">
        <title>Characterization of surface water Dickeya isolates.</title>
        <authorList>
            <person name="Van Gijsegem F."/>
            <person name="Pedron J."/>
        </authorList>
    </citation>
    <scope>NUCLEOTIDE SEQUENCE [LARGE SCALE GENOMIC DNA]</scope>
    <source>
        <strain evidence="1 2">FVG1-MFV-O17</strain>
    </source>
</reference>
<accession>A0A3N0GBS4</accession>
<dbReference type="Proteomes" id="UP000276061">
    <property type="component" value="Unassembled WGS sequence"/>
</dbReference>
<dbReference type="AlphaFoldDB" id="A0A3N0GBS4"/>
<organism evidence="1 2">
    <name type="scientific">Dickeya undicola</name>
    <dbReference type="NCBI Taxonomy" id="1577887"/>
    <lineage>
        <taxon>Bacteria</taxon>
        <taxon>Pseudomonadati</taxon>
        <taxon>Pseudomonadota</taxon>
        <taxon>Gammaproteobacteria</taxon>
        <taxon>Enterobacterales</taxon>
        <taxon>Pectobacteriaceae</taxon>
        <taxon>Dickeya</taxon>
    </lineage>
</organism>
<dbReference type="EMBL" id="RJLR01000004">
    <property type="protein sequence ID" value="RNM09899.1"/>
    <property type="molecule type" value="Genomic_DNA"/>
</dbReference>
<evidence type="ECO:0000313" key="1">
    <source>
        <dbReference type="EMBL" id="RNM09899.1"/>
    </source>
</evidence>
<sequence>MKSYDDMQRFKDKAQIKDIDFRDMSGQVLQSETVVWPIMKQLLRNQAGDDTLFAAQPVSIAQPVPVSQHALSAATSSSAVPRHAVPLSGVNANPSGSHQHSLFNAVAASLPTAEAAPVPMPQSAVLAPSSALTPPSAPTLQPANQTIDAVPPDAVRSHSLRFAAASEADVASDAGRFRQLFSHHRHDEIHSGSKTMLLKPLLEKIALCR</sequence>
<dbReference type="InterPro" id="IPR031484">
    <property type="entry name" value="CBP_BcsO"/>
</dbReference>
<dbReference type="Pfam" id="PF17037">
    <property type="entry name" value="CBP_BcsO"/>
    <property type="match status" value="1"/>
</dbReference>
<comment type="caution">
    <text evidence="1">The sequence shown here is derived from an EMBL/GenBank/DDBJ whole genome shotgun (WGS) entry which is preliminary data.</text>
</comment>
<evidence type="ECO:0000313" key="2">
    <source>
        <dbReference type="Proteomes" id="UP000276061"/>
    </source>
</evidence>